<comment type="caution">
    <text evidence="1">The sequence shown here is derived from an EMBL/GenBank/DDBJ whole genome shotgun (WGS) entry which is preliminary data.</text>
</comment>
<evidence type="ECO:0000313" key="1">
    <source>
        <dbReference type="EMBL" id="KAJ7536024.1"/>
    </source>
</evidence>
<accession>A0ACC2C1U0</accession>
<evidence type="ECO:0000313" key="2">
    <source>
        <dbReference type="Proteomes" id="UP001162992"/>
    </source>
</evidence>
<sequence>MGTSGPPGNFDIQNFFKTSSAPSVPPYNPPSASYPAPNHGYHPSHPFPPNSFSTTGSHSSTSFSAIPGAFSFPQGQPYQSYMHYPQDHGPRPAAYPAPSFVQAPFSQPLPTTVQHSTVPQVHMQSHSSSPPLDGARLMALLTTQSSADSMLKEEPRSNVLNSTSSVELPPALTSNDISLGNSEVSRPPPAIAPALPTAPPVSLAPSTLSARLSRRKFPKGRFLSGERVVYDIDVRLPGEAQPQLEVSPITMYGSDPVLLLGRQIAVNRSYICYGLKNATIRVLSMHADLKFLVRGHSQRVTDMAFFSDDVHILASASGDGTVFVHKIIESYSDDGKGQIKGQTLVAIRFLGDWESAHPRVCWHSQTQDYLIVAIGKYVMTVHVNKVRMAAPSGGFTVEDPLRCHIENPIEGVHVVGAHDAEVTDLSTFSLMANRLASASNDGTVRIWGETKMLLQALFVPHEGHPVGFVSFLSAPCRPDHVVLLTAGPLNRELKMWVPAGPDGSLSTVAGKWHCIQSLEFKSSLESKHEQAFFNHVIVVPQANLILLANAKRNALYAVHVEFGSTPAATRMDYLSEYSMTMPILSLTALSENVSDGEGTVRVYCFQTQAIQQYALDFSQFLPPVQEVSGETSTSFEKGLGSKVLNLSRSSEYLGTDSGPVGSSTSNSVSLRGPPPGVAVANSRNNFDKSIGGNVFQPFGGSLETSVSIDQGADIKTGSKVASALPIKELKEFVKKEDSANISDRSFSKIEMAATKALPSTKRSRSKSPPKVGQGNIQVPPSMSSCDNRNKPSFQEYTVTSGDNSLLNSLSKTTKVDFKPTQSASSEIEFAETSEETKGQITSSSEDLDLNLDEPASSGPLRLITPSELMSMVARLKAEADINQMPLPSSPDIAKSLIIVDLKQKLASEEAVSASDSKPFRVDRNTLTDNNLEHAKEISTEKLDSSDNYSGISEAKMTMHACGDLESPKKECLMNVGTSVEVSSLDAALNEEIENQEGEHLEGPEKHLDVSTAEEFSGHRKDMAVKAPDPGSGSGHSPAVAKGRKNKSKINFFPGVTTLLSSSLVPVMSVATAVATPEGNSSSTANVLRSEGLDSQFSMIQNSLNQLVIMQKEYQKQMAMMVGGPVAKEGKRIEAALGQRMEKVLKAHVDVMCARIQDDNVKRDRSEGERVQQFTALLSNAINKELPSALERVLKKELALVGAALAKLITPSIEKTIASAVADTLQNGISEKTLPQLEKMISTKLEACVARQLQTQFQISGRQALQDALRSCFEGSVIPAFEKSCKVMFEQVDSSFQRGMAEHTSHAQQQLGVSNAALASTLQDTVASASSLAASLKGELADGQRKLVALAENAGSNAPRFSLAAKPTTGNLPDKVLSLQHLEESLDPTKELARLVAARKLEEAFTKALSLSDVAVVSWLCNQVDPASLFGTNPLPLSQGVILSLMQQLGCDLDKDTASKLNWIKEAALRLNPIDPLLAPHMRRFLDQLYNNLRRQLHLLPSTGELTNSLTLVIHVVNSLLTACK</sequence>
<protein>
    <submittedName>
        <fullName evidence="1">Uncharacterized protein</fullName>
    </submittedName>
</protein>
<name>A0ACC2C1U0_DIPCM</name>
<dbReference type="Proteomes" id="UP001162992">
    <property type="component" value="Chromosome 12"/>
</dbReference>
<organism evidence="1 2">
    <name type="scientific">Diphasiastrum complanatum</name>
    <name type="common">Issler's clubmoss</name>
    <name type="synonym">Lycopodium complanatum</name>
    <dbReference type="NCBI Taxonomy" id="34168"/>
    <lineage>
        <taxon>Eukaryota</taxon>
        <taxon>Viridiplantae</taxon>
        <taxon>Streptophyta</taxon>
        <taxon>Embryophyta</taxon>
        <taxon>Tracheophyta</taxon>
        <taxon>Lycopodiopsida</taxon>
        <taxon>Lycopodiales</taxon>
        <taxon>Lycopodiaceae</taxon>
        <taxon>Lycopodioideae</taxon>
        <taxon>Diphasiastrum</taxon>
    </lineage>
</organism>
<gene>
    <name evidence="1" type="ORF">O6H91_12G054200</name>
</gene>
<dbReference type="EMBL" id="CM055103">
    <property type="protein sequence ID" value="KAJ7536024.1"/>
    <property type="molecule type" value="Genomic_DNA"/>
</dbReference>
<reference evidence="2" key="1">
    <citation type="journal article" date="2024" name="Proc. Natl. Acad. Sci. U.S.A.">
        <title>Extraordinary preservation of gene collinearity over three hundred million years revealed in homosporous lycophytes.</title>
        <authorList>
            <person name="Li C."/>
            <person name="Wickell D."/>
            <person name="Kuo L.Y."/>
            <person name="Chen X."/>
            <person name="Nie B."/>
            <person name="Liao X."/>
            <person name="Peng D."/>
            <person name="Ji J."/>
            <person name="Jenkins J."/>
            <person name="Williams M."/>
            <person name="Shu S."/>
            <person name="Plott C."/>
            <person name="Barry K."/>
            <person name="Rajasekar S."/>
            <person name="Grimwood J."/>
            <person name="Han X."/>
            <person name="Sun S."/>
            <person name="Hou Z."/>
            <person name="He W."/>
            <person name="Dai G."/>
            <person name="Sun C."/>
            <person name="Schmutz J."/>
            <person name="Leebens-Mack J.H."/>
            <person name="Li F.W."/>
            <person name="Wang L."/>
        </authorList>
    </citation>
    <scope>NUCLEOTIDE SEQUENCE [LARGE SCALE GENOMIC DNA]</scope>
    <source>
        <strain evidence="2">cv. PW_Plant_1</strain>
    </source>
</reference>
<keyword evidence="2" id="KW-1185">Reference proteome</keyword>
<proteinExistence type="predicted"/>